<dbReference type="InterPro" id="IPR039422">
    <property type="entry name" value="MarR/SlyA-like"/>
</dbReference>
<dbReference type="Proteomes" id="UP000477386">
    <property type="component" value="Unassembled WGS sequence"/>
</dbReference>
<keyword evidence="3" id="KW-1185">Reference proteome</keyword>
<reference evidence="2 3" key="1">
    <citation type="submission" date="2020-02" db="EMBL/GenBank/DDBJ databases">
        <title>Draft genome sequence of two Spirosoma agri KCTC 52727 and Spirosoma terrae KCTC 52035.</title>
        <authorList>
            <person name="Rojas J."/>
            <person name="Ambika Manirajan B."/>
            <person name="Ratering S."/>
            <person name="Suarez C."/>
            <person name="Schnell S."/>
        </authorList>
    </citation>
    <scope>NUCLEOTIDE SEQUENCE [LARGE SCALE GENOMIC DNA]</scope>
    <source>
        <strain evidence="2 3">KCTC 52727</strain>
    </source>
</reference>
<sequence>MTNASAIPVLTAWERYCTEHPQANLREFAGWLLHHLDPLRQTPPLPDSEPVLKSGQRLSEAFGDDEFLTAFFVGRLNRYAKSYAKPIMTEHGFASADEFLFLSLIAQMNMPTKKEVCIANATEFTTGVDILRRLIRQGLIQETPDERDGRAKRLSMTDKGRVTVQNVYEQLAQLEDNLLADLDSVERTHFLQTLKYLNNYHFQFYKP</sequence>
<feature type="domain" description="HTH marR-type" evidence="1">
    <location>
        <begin position="48"/>
        <end position="199"/>
    </location>
</feature>
<dbReference type="InterPro" id="IPR036390">
    <property type="entry name" value="WH_DNA-bd_sf"/>
</dbReference>
<dbReference type="InterPro" id="IPR036388">
    <property type="entry name" value="WH-like_DNA-bd_sf"/>
</dbReference>
<dbReference type="GO" id="GO:0003677">
    <property type="term" value="F:DNA binding"/>
    <property type="evidence" value="ECO:0007669"/>
    <property type="project" value="UniProtKB-KW"/>
</dbReference>
<dbReference type="RefSeq" id="WP_164043984.1">
    <property type="nucleotide sequence ID" value="NZ_JAAGNZ010000007.1"/>
</dbReference>
<dbReference type="GO" id="GO:0006950">
    <property type="term" value="P:response to stress"/>
    <property type="evidence" value="ECO:0007669"/>
    <property type="project" value="TreeGrafter"/>
</dbReference>
<evidence type="ECO:0000313" key="2">
    <source>
        <dbReference type="EMBL" id="NEU70672.1"/>
    </source>
</evidence>
<dbReference type="Gene3D" id="1.10.10.10">
    <property type="entry name" value="Winged helix-like DNA-binding domain superfamily/Winged helix DNA-binding domain"/>
    <property type="match status" value="1"/>
</dbReference>
<accession>A0A6M0IRQ7</accession>
<dbReference type="InterPro" id="IPR000835">
    <property type="entry name" value="HTH_MarR-typ"/>
</dbReference>
<keyword evidence="2" id="KW-0238">DNA-binding</keyword>
<dbReference type="PANTHER" id="PTHR33164:SF43">
    <property type="entry name" value="HTH-TYPE TRANSCRIPTIONAL REPRESSOR YETL"/>
    <property type="match status" value="1"/>
</dbReference>
<evidence type="ECO:0000259" key="1">
    <source>
        <dbReference type="PROSITE" id="PS50995"/>
    </source>
</evidence>
<dbReference type="GO" id="GO:0003700">
    <property type="term" value="F:DNA-binding transcription factor activity"/>
    <property type="evidence" value="ECO:0007669"/>
    <property type="project" value="InterPro"/>
</dbReference>
<name>A0A6M0IRQ7_9BACT</name>
<evidence type="ECO:0000313" key="3">
    <source>
        <dbReference type="Proteomes" id="UP000477386"/>
    </source>
</evidence>
<dbReference type="Pfam" id="PF13463">
    <property type="entry name" value="HTH_27"/>
    <property type="match status" value="1"/>
</dbReference>
<dbReference type="PANTHER" id="PTHR33164">
    <property type="entry name" value="TRANSCRIPTIONAL REGULATOR, MARR FAMILY"/>
    <property type="match status" value="1"/>
</dbReference>
<dbReference type="EMBL" id="JAAGNZ010000007">
    <property type="protein sequence ID" value="NEU70672.1"/>
    <property type="molecule type" value="Genomic_DNA"/>
</dbReference>
<dbReference type="SUPFAM" id="SSF46785">
    <property type="entry name" value="Winged helix' DNA-binding domain"/>
    <property type="match status" value="1"/>
</dbReference>
<protein>
    <submittedName>
        <fullName evidence="2">Winged helix DNA-binding protein</fullName>
    </submittedName>
</protein>
<gene>
    <name evidence="2" type="ORF">GK091_27655</name>
</gene>
<dbReference type="PROSITE" id="PS50995">
    <property type="entry name" value="HTH_MARR_2"/>
    <property type="match status" value="1"/>
</dbReference>
<dbReference type="SMART" id="SM00347">
    <property type="entry name" value="HTH_MARR"/>
    <property type="match status" value="1"/>
</dbReference>
<comment type="caution">
    <text evidence="2">The sequence shown here is derived from an EMBL/GenBank/DDBJ whole genome shotgun (WGS) entry which is preliminary data.</text>
</comment>
<dbReference type="AlphaFoldDB" id="A0A6M0IRQ7"/>
<proteinExistence type="predicted"/>
<organism evidence="2 3">
    <name type="scientific">Spirosoma agri</name>
    <dbReference type="NCBI Taxonomy" id="1987381"/>
    <lineage>
        <taxon>Bacteria</taxon>
        <taxon>Pseudomonadati</taxon>
        <taxon>Bacteroidota</taxon>
        <taxon>Cytophagia</taxon>
        <taxon>Cytophagales</taxon>
        <taxon>Cytophagaceae</taxon>
        <taxon>Spirosoma</taxon>
    </lineage>
</organism>